<dbReference type="GO" id="GO:0046872">
    <property type="term" value="F:metal ion binding"/>
    <property type="evidence" value="ECO:0007669"/>
    <property type="project" value="UniProtKB-KW"/>
</dbReference>
<evidence type="ECO:0000256" key="3">
    <source>
        <dbReference type="ARBA" id="ARBA00022801"/>
    </source>
</evidence>
<dbReference type="PANTHER" id="PTHR46124:SF2">
    <property type="entry name" value="D-AMINOACYL-TRNA DEACYLASE"/>
    <property type="match status" value="1"/>
</dbReference>
<reference evidence="5 6" key="1">
    <citation type="submission" date="2016-10" db="EMBL/GenBank/DDBJ databases">
        <authorList>
            <person name="de Groot N.N."/>
        </authorList>
    </citation>
    <scope>NUCLEOTIDE SEQUENCE [LARGE SCALE GENOMIC DNA]</scope>
    <source>
        <strain evidence="5 6">DSM 25584</strain>
    </source>
</reference>
<dbReference type="PANTHER" id="PTHR46124">
    <property type="entry name" value="D-AMINOACYL-TRNA DEACYLASE"/>
    <property type="match status" value="1"/>
</dbReference>
<dbReference type="RefSeq" id="WP_090018845.1">
    <property type="nucleotide sequence ID" value="NZ_FNCE01000002.1"/>
</dbReference>
<feature type="binding site" evidence="4">
    <location>
        <position position="6"/>
    </location>
    <ligand>
        <name>a divalent metal cation</name>
        <dbReference type="ChEBI" id="CHEBI:60240"/>
        <label>1</label>
    </ligand>
</feature>
<dbReference type="InterPro" id="IPR001130">
    <property type="entry name" value="TatD-like"/>
</dbReference>
<dbReference type="Pfam" id="PF01026">
    <property type="entry name" value="TatD_DNase"/>
    <property type="match status" value="1"/>
</dbReference>
<evidence type="ECO:0000256" key="1">
    <source>
        <dbReference type="ARBA" id="ARBA00009275"/>
    </source>
</evidence>
<gene>
    <name evidence="5" type="ORF">SAMN05216241_102210</name>
</gene>
<dbReference type="FunFam" id="3.20.20.140:FF:000005">
    <property type="entry name" value="TatD family hydrolase"/>
    <property type="match status" value="1"/>
</dbReference>
<dbReference type="InterPro" id="IPR018228">
    <property type="entry name" value="DNase_TatD-rel_CS"/>
</dbReference>
<dbReference type="NCBIfam" id="TIGR00010">
    <property type="entry name" value="YchF/TatD family DNA exonuclease"/>
    <property type="match status" value="1"/>
</dbReference>
<organism evidence="5 6">
    <name type="scientific">Limimonas halophila</name>
    <dbReference type="NCBI Taxonomy" id="1082479"/>
    <lineage>
        <taxon>Bacteria</taxon>
        <taxon>Pseudomonadati</taxon>
        <taxon>Pseudomonadota</taxon>
        <taxon>Alphaproteobacteria</taxon>
        <taxon>Rhodospirillales</taxon>
        <taxon>Rhodovibrionaceae</taxon>
        <taxon>Limimonas</taxon>
    </lineage>
</organism>
<accession>A0A1G7NL47</accession>
<feature type="binding site" evidence="4">
    <location>
        <position position="129"/>
    </location>
    <ligand>
        <name>a divalent metal cation</name>
        <dbReference type="ChEBI" id="CHEBI:60240"/>
        <label>2</label>
    </ligand>
</feature>
<keyword evidence="2 4" id="KW-0479">Metal-binding</keyword>
<feature type="binding site" evidence="4">
    <location>
        <position position="206"/>
    </location>
    <ligand>
        <name>a divalent metal cation</name>
        <dbReference type="ChEBI" id="CHEBI:60240"/>
        <label>1</label>
    </ligand>
</feature>
<dbReference type="OrthoDB" id="9810005at2"/>
<evidence type="ECO:0000313" key="6">
    <source>
        <dbReference type="Proteomes" id="UP000199415"/>
    </source>
</evidence>
<dbReference type="AlphaFoldDB" id="A0A1G7NL47"/>
<dbReference type="PIRSF" id="PIRSF005902">
    <property type="entry name" value="DNase_TatD"/>
    <property type="match status" value="1"/>
</dbReference>
<dbReference type="GO" id="GO:0005829">
    <property type="term" value="C:cytosol"/>
    <property type="evidence" value="ECO:0007669"/>
    <property type="project" value="TreeGrafter"/>
</dbReference>
<dbReference type="PROSITE" id="PS01090">
    <property type="entry name" value="TATD_2"/>
    <property type="match status" value="1"/>
</dbReference>
<evidence type="ECO:0000313" key="5">
    <source>
        <dbReference type="EMBL" id="SDF74637.1"/>
    </source>
</evidence>
<dbReference type="Proteomes" id="UP000199415">
    <property type="component" value="Unassembled WGS sequence"/>
</dbReference>
<keyword evidence="3" id="KW-0378">Hydrolase</keyword>
<comment type="similarity">
    <text evidence="1">Belongs to the metallo-dependent hydrolases superfamily. TatD-type hydrolase family.</text>
</comment>
<evidence type="ECO:0000256" key="2">
    <source>
        <dbReference type="ARBA" id="ARBA00022723"/>
    </source>
</evidence>
<dbReference type="InterPro" id="IPR015991">
    <property type="entry name" value="TatD/YcfH-like"/>
</dbReference>
<dbReference type="GO" id="GO:0016788">
    <property type="term" value="F:hydrolase activity, acting on ester bonds"/>
    <property type="evidence" value="ECO:0007669"/>
    <property type="project" value="InterPro"/>
</dbReference>
<dbReference type="SUPFAM" id="SSF51556">
    <property type="entry name" value="Metallo-dependent hydrolases"/>
    <property type="match status" value="1"/>
</dbReference>
<keyword evidence="6" id="KW-1185">Reference proteome</keyword>
<protein>
    <submittedName>
        <fullName evidence="5">TatD DNase family protein</fullName>
    </submittedName>
</protein>
<dbReference type="CDD" id="cd01310">
    <property type="entry name" value="TatD_DNAse"/>
    <property type="match status" value="1"/>
</dbReference>
<evidence type="ECO:0000256" key="4">
    <source>
        <dbReference type="PIRSR" id="PIRSR005902-1"/>
    </source>
</evidence>
<dbReference type="STRING" id="1082479.SAMN05216241_102210"/>
<feature type="binding site" evidence="4">
    <location>
        <position position="8"/>
    </location>
    <ligand>
        <name>a divalent metal cation</name>
        <dbReference type="ChEBI" id="CHEBI:60240"/>
        <label>1</label>
    </ligand>
</feature>
<sequence length="264" mass="28964">MLIDSHCHLDMVANNTDLDDAMTRAKSAGIAGMVTIATTPARYDTVRPIAERYPNVWCGVGVHPHDAGEAGLTDPESLIELAANDPLVVGIGESGLDYYYDASPREAQQTSFRQHIRAAQRTGLPLIVHARDADDDVAHILRDEYERGGPYGCVMHCFSSGRGLAEAALDLGFYLSFSGIVTFKKSQELRAIAQDVPRDKLLVETDAPFLAPVPKRGKPNEPAYTRHTADYLAEHLGYEIADFEALTTENFFRLFSAARLDRAA</sequence>
<dbReference type="Gene3D" id="3.20.20.140">
    <property type="entry name" value="Metal-dependent hydrolases"/>
    <property type="match status" value="1"/>
</dbReference>
<dbReference type="EMBL" id="FNCE01000002">
    <property type="protein sequence ID" value="SDF74637.1"/>
    <property type="molecule type" value="Genomic_DNA"/>
</dbReference>
<feature type="binding site" evidence="4">
    <location>
        <position position="93"/>
    </location>
    <ligand>
        <name>a divalent metal cation</name>
        <dbReference type="ChEBI" id="CHEBI:60240"/>
        <label>1</label>
    </ligand>
</feature>
<dbReference type="PROSITE" id="PS01137">
    <property type="entry name" value="TATD_1"/>
    <property type="match status" value="1"/>
</dbReference>
<proteinExistence type="inferred from homology"/>
<feature type="binding site" evidence="4">
    <location>
        <position position="156"/>
    </location>
    <ligand>
        <name>a divalent metal cation</name>
        <dbReference type="ChEBI" id="CHEBI:60240"/>
        <label>2</label>
    </ligand>
</feature>
<name>A0A1G7NL47_9PROT</name>
<dbReference type="InterPro" id="IPR032466">
    <property type="entry name" value="Metal_Hydrolase"/>
</dbReference>
<dbReference type="GO" id="GO:0004536">
    <property type="term" value="F:DNA nuclease activity"/>
    <property type="evidence" value="ECO:0007669"/>
    <property type="project" value="InterPro"/>
</dbReference>